<dbReference type="EMBL" id="DSLG01000002">
    <property type="protein sequence ID" value="HEA86631.1"/>
    <property type="molecule type" value="Genomic_DNA"/>
</dbReference>
<sequence>MESSYKEKYPQLAELDRDFLISILEDAAKNWLAHDGLWFQGVERRFGMETAIEIDAEAWRQFTVIEARRIMERHGIAPGSGISGLARALGFRLYAFINRQEITEQTQNRLVFTMKECRVQAARKRKGLDDFPCKTVGLVEYEWFARTVDERIQTRCLFCPPDRHPDDAWCSWEFVIK</sequence>
<organism evidence="1">
    <name type="scientific">candidate division WOR-3 bacterium</name>
    <dbReference type="NCBI Taxonomy" id="2052148"/>
    <lineage>
        <taxon>Bacteria</taxon>
        <taxon>Bacteria division WOR-3</taxon>
    </lineage>
</organism>
<gene>
    <name evidence="1" type="ORF">ENP94_01295</name>
</gene>
<accession>A0A7C1T0I0</accession>
<dbReference type="AlphaFoldDB" id="A0A7C1T0I0"/>
<proteinExistence type="predicted"/>
<reference evidence="1" key="1">
    <citation type="journal article" date="2020" name="mSystems">
        <title>Genome- and Community-Level Interaction Insights into Carbon Utilization and Element Cycling Functions of Hydrothermarchaeota in Hydrothermal Sediment.</title>
        <authorList>
            <person name="Zhou Z."/>
            <person name="Liu Y."/>
            <person name="Xu W."/>
            <person name="Pan J."/>
            <person name="Luo Z.H."/>
            <person name="Li M."/>
        </authorList>
    </citation>
    <scope>NUCLEOTIDE SEQUENCE [LARGE SCALE GENOMIC DNA]</scope>
    <source>
        <strain evidence="1">SpSt-265</strain>
    </source>
</reference>
<evidence type="ECO:0000313" key="1">
    <source>
        <dbReference type="EMBL" id="HEA86631.1"/>
    </source>
</evidence>
<protein>
    <recommendedName>
        <fullName evidence="2">Cytosolic protein</fullName>
    </recommendedName>
</protein>
<evidence type="ECO:0008006" key="2">
    <source>
        <dbReference type="Google" id="ProtNLM"/>
    </source>
</evidence>
<name>A0A7C1T0I0_UNCW3</name>
<comment type="caution">
    <text evidence="1">The sequence shown here is derived from an EMBL/GenBank/DDBJ whole genome shotgun (WGS) entry which is preliminary data.</text>
</comment>
<dbReference type="Pfam" id="PF19620">
    <property type="entry name" value="DUF6125"/>
    <property type="match status" value="1"/>
</dbReference>